<keyword evidence="2" id="KW-1185">Reference proteome</keyword>
<comment type="caution">
    <text evidence="1">The sequence shown here is derived from an EMBL/GenBank/DDBJ whole genome shotgun (WGS) entry which is preliminary data.</text>
</comment>
<organism evidence="1 2">
    <name type="scientific">Cardiocondyla obscurior</name>
    <dbReference type="NCBI Taxonomy" id="286306"/>
    <lineage>
        <taxon>Eukaryota</taxon>
        <taxon>Metazoa</taxon>
        <taxon>Ecdysozoa</taxon>
        <taxon>Arthropoda</taxon>
        <taxon>Hexapoda</taxon>
        <taxon>Insecta</taxon>
        <taxon>Pterygota</taxon>
        <taxon>Neoptera</taxon>
        <taxon>Endopterygota</taxon>
        <taxon>Hymenoptera</taxon>
        <taxon>Apocrita</taxon>
        <taxon>Aculeata</taxon>
        <taxon>Formicoidea</taxon>
        <taxon>Formicidae</taxon>
        <taxon>Myrmicinae</taxon>
        <taxon>Cardiocondyla</taxon>
    </lineage>
</organism>
<sequence>MFLLRFTRWLARRHCRSDVFVINAVDKPQRRDLDRRRLGVSRKANGTKTKEVSLTTRRQDNDLTGRPIHAVFHASVLVRGSRLRQLSRDGLGISAHGDKAAIISHTLRAMLCGSRAEKKFSHPLPLSPFLPVAPRLQ</sequence>
<evidence type="ECO:0000313" key="1">
    <source>
        <dbReference type="EMBL" id="KAL0131609.1"/>
    </source>
</evidence>
<name>A0AAW2GWG4_9HYME</name>
<proteinExistence type="predicted"/>
<reference evidence="1 2" key="1">
    <citation type="submission" date="2023-03" db="EMBL/GenBank/DDBJ databases">
        <title>High recombination rates correlate with genetic variation in Cardiocondyla obscurior ants.</title>
        <authorList>
            <person name="Errbii M."/>
        </authorList>
    </citation>
    <scope>NUCLEOTIDE SEQUENCE [LARGE SCALE GENOMIC DNA]</scope>
    <source>
        <strain evidence="1">Alpha-2009</strain>
        <tissue evidence="1">Whole body</tissue>
    </source>
</reference>
<dbReference type="EMBL" id="JADYXP020000002">
    <property type="protein sequence ID" value="KAL0131609.1"/>
    <property type="molecule type" value="Genomic_DNA"/>
</dbReference>
<gene>
    <name evidence="1" type="ORF">PUN28_002867</name>
</gene>
<dbReference type="AlphaFoldDB" id="A0AAW2GWG4"/>
<evidence type="ECO:0000313" key="2">
    <source>
        <dbReference type="Proteomes" id="UP001430953"/>
    </source>
</evidence>
<accession>A0AAW2GWG4</accession>
<protein>
    <submittedName>
        <fullName evidence="1">Uncharacterized protein</fullName>
    </submittedName>
</protein>
<dbReference type="Proteomes" id="UP001430953">
    <property type="component" value="Unassembled WGS sequence"/>
</dbReference>